<dbReference type="HOGENOM" id="CLU_2766244_0_0_2"/>
<keyword evidence="1" id="KW-0812">Transmembrane</keyword>
<name>A0A060HLM8_9ARCH</name>
<keyword evidence="1" id="KW-1133">Transmembrane helix</keyword>
<feature type="transmembrane region" description="Helical" evidence="1">
    <location>
        <begin position="7"/>
        <end position="24"/>
    </location>
</feature>
<dbReference type="EMBL" id="CP007536">
    <property type="protein sequence ID" value="AIC16130.1"/>
    <property type="molecule type" value="Genomic_DNA"/>
</dbReference>
<keyword evidence="3" id="KW-1185">Reference proteome</keyword>
<dbReference type="Proteomes" id="UP000027093">
    <property type="component" value="Chromosome"/>
</dbReference>
<evidence type="ECO:0000256" key="1">
    <source>
        <dbReference type="SAM" id="Phobius"/>
    </source>
</evidence>
<evidence type="ECO:0000313" key="2">
    <source>
        <dbReference type="EMBL" id="AIC16130.1"/>
    </source>
</evidence>
<evidence type="ECO:0000313" key="3">
    <source>
        <dbReference type="Proteomes" id="UP000027093"/>
    </source>
</evidence>
<dbReference type="RefSeq" id="WP_075054976.1">
    <property type="nucleotide sequence ID" value="NZ_CP007536.1"/>
</dbReference>
<dbReference type="GeneID" id="74947133"/>
<reference evidence="2 3" key="1">
    <citation type="journal article" date="2014" name="Int. J. Syst. Evol. Microbiol.">
        <title>Nitrososphaera viennensis gen. nov., sp. nov., an aerobic and mesophilic, ammonia-oxidizing archaeon from soil and a member of the archaeal phylum Thaumarchaeota.</title>
        <authorList>
            <person name="Stieglmeier M."/>
            <person name="Klingl A."/>
            <person name="Alves R.J."/>
            <person name="Rittmann S.K."/>
            <person name="Melcher M."/>
            <person name="Leisch N."/>
            <person name="Schleper C."/>
        </authorList>
    </citation>
    <scope>NUCLEOTIDE SEQUENCE [LARGE SCALE GENOMIC DNA]</scope>
    <source>
        <strain evidence="2">EN76</strain>
    </source>
</reference>
<proteinExistence type="predicted"/>
<keyword evidence="1" id="KW-0472">Membrane</keyword>
<gene>
    <name evidence="2" type="ORF">NVIE_018690</name>
</gene>
<accession>A0A060HLM8</accession>
<dbReference type="OrthoDB" id="375671at2157"/>
<dbReference type="AlphaFoldDB" id="A0A060HLM8"/>
<sequence>MASRAGIIGIFAAIGFAIGFMAYLATPAVGQYLKEMWPMLDQSIILAMICGGAGAAISTITVTAWAKRA</sequence>
<dbReference type="KEGG" id="nvn:NVIE_018690"/>
<dbReference type="STRING" id="926571.NVIE_018690"/>
<organism evidence="2 3">
    <name type="scientific">Nitrososphaera viennensis EN76</name>
    <dbReference type="NCBI Taxonomy" id="926571"/>
    <lineage>
        <taxon>Archaea</taxon>
        <taxon>Nitrososphaerota</taxon>
        <taxon>Nitrososphaeria</taxon>
        <taxon>Nitrososphaerales</taxon>
        <taxon>Nitrososphaeraceae</taxon>
        <taxon>Nitrososphaera</taxon>
    </lineage>
</organism>
<protein>
    <submittedName>
        <fullName evidence="2">Uncharacterized protein</fullName>
    </submittedName>
</protein>
<feature type="transmembrane region" description="Helical" evidence="1">
    <location>
        <begin position="44"/>
        <end position="66"/>
    </location>
</feature>